<dbReference type="AlphaFoldDB" id="A0A9R1V1F9"/>
<dbReference type="GO" id="GO:0005839">
    <property type="term" value="C:proteasome core complex"/>
    <property type="evidence" value="ECO:0007669"/>
    <property type="project" value="InterPro"/>
</dbReference>
<gene>
    <name evidence="2" type="ORF">LSAT_V11C700367140</name>
</gene>
<dbReference type="PANTHER" id="PTHR11108:SF4">
    <property type="entry name" value="FERROCHELATASE-1, CHLOROPLASTIC_MITOCHONDRIAL"/>
    <property type="match status" value="1"/>
</dbReference>
<protein>
    <submittedName>
        <fullName evidence="2">Uncharacterized protein</fullName>
    </submittedName>
</protein>
<dbReference type="InterPro" id="IPR001015">
    <property type="entry name" value="Ferrochelatase"/>
</dbReference>
<dbReference type="Gene3D" id="3.40.50.1400">
    <property type="match status" value="1"/>
</dbReference>
<reference evidence="2 3" key="1">
    <citation type="journal article" date="2017" name="Nat. Commun.">
        <title>Genome assembly with in vitro proximity ligation data and whole-genome triplication in lettuce.</title>
        <authorList>
            <person name="Reyes-Chin-Wo S."/>
            <person name="Wang Z."/>
            <person name="Yang X."/>
            <person name="Kozik A."/>
            <person name="Arikit S."/>
            <person name="Song C."/>
            <person name="Xia L."/>
            <person name="Froenicke L."/>
            <person name="Lavelle D.O."/>
            <person name="Truco M.J."/>
            <person name="Xia R."/>
            <person name="Zhu S."/>
            <person name="Xu C."/>
            <person name="Xu H."/>
            <person name="Xu X."/>
            <person name="Cox K."/>
            <person name="Korf I."/>
            <person name="Meyers B.C."/>
            <person name="Michelmore R.W."/>
        </authorList>
    </citation>
    <scope>NUCLEOTIDE SEQUENCE [LARGE SCALE GENOMIC DNA]</scope>
    <source>
        <strain evidence="3">cv. Salinas</strain>
        <tissue evidence="2">Seedlings</tissue>
    </source>
</reference>
<keyword evidence="3" id="KW-1185">Reference proteome</keyword>
<evidence type="ECO:0000256" key="1">
    <source>
        <dbReference type="RuleBase" id="RU004185"/>
    </source>
</evidence>
<dbReference type="GO" id="GO:0051603">
    <property type="term" value="P:proteolysis involved in protein catabolic process"/>
    <property type="evidence" value="ECO:0007669"/>
    <property type="project" value="InterPro"/>
</dbReference>
<organism evidence="2 3">
    <name type="scientific">Lactuca sativa</name>
    <name type="common">Garden lettuce</name>
    <dbReference type="NCBI Taxonomy" id="4236"/>
    <lineage>
        <taxon>Eukaryota</taxon>
        <taxon>Viridiplantae</taxon>
        <taxon>Streptophyta</taxon>
        <taxon>Embryophyta</taxon>
        <taxon>Tracheophyta</taxon>
        <taxon>Spermatophyta</taxon>
        <taxon>Magnoliopsida</taxon>
        <taxon>eudicotyledons</taxon>
        <taxon>Gunneridae</taxon>
        <taxon>Pentapetalae</taxon>
        <taxon>asterids</taxon>
        <taxon>campanulids</taxon>
        <taxon>Asterales</taxon>
        <taxon>Asteraceae</taxon>
        <taxon>Cichorioideae</taxon>
        <taxon>Cichorieae</taxon>
        <taxon>Lactucinae</taxon>
        <taxon>Lactuca</taxon>
    </lineage>
</organism>
<sequence length="132" mass="14745">MHILYRSIRHILQCNGKAIGSGSAGADSSLQEQYNKDLTLKEAETIALSILKQVMKEKISIKYAAALNSELEAKKLPANVHIAMRYWHPFTEEAAQQIKKDGITMLVVLPLYPQFSISTTGSSIRALQNIFR</sequence>
<dbReference type="Pfam" id="PF00762">
    <property type="entry name" value="Ferrochelatase"/>
    <property type="match status" value="1"/>
</dbReference>
<evidence type="ECO:0000313" key="2">
    <source>
        <dbReference type="EMBL" id="KAJ0197960.1"/>
    </source>
</evidence>
<name>A0A9R1V1F9_LACSA</name>
<dbReference type="GO" id="GO:0004325">
    <property type="term" value="F:ferrochelatase activity"/>
    <property type="evidence" value="ECO:0007669"/>
    <property type="project" value="InterPro"/>
</dbReference>
<dbReference type="InterPro" id="IPR029055">
    <property type="entry name" value="Ntn_hydrolases_N"/>
</dbReference>
<accession>A0A9R1V1F9</accession>
<dbReference type="GO" id="GO:0006783">
    <property type="term" value="P:heme biosynthetic process"/>
    <property type="evidence" value="ECO:0007669"/>
    <property type="project" value="InterPro"/>
</dbReference>
<comment type="caution">
    <text evidence="2">The sequence shown here is derived from an EMBL/GenBank/DDBJ whole genome shotgun (WGS) entry which is preliminary data.</text>
</comment>
<dbReference type="PANTHER" id="PTHR11108">
    <property type="entry name" value="FERROCHELATASE"/>
    <property type="match status" value="1"/>
</dbReference>
<comment type="similarity">
    <text evidence="1">Belongs to the ferrochelatase family.</text>
</comment>
<dbReference type="Proteomes" id="UP000235145">
    <property type="component" value="Unassembled WGS sequence"/>
</dbReference>
<dbReference type="SUPFAM" id="SSF53800">
    <property type="entry name" value="Chelatase"/>
    <property type="match status" value="1"/>
</dbReference>
<dbReference type="EMBL" id="NBSK02000007">
    <property type="protein sequence ID" value="KAJ0197960.1"/>
    <property type="molecule type" value="Genomic_DNA"/>
</dbReference>
<proteinExistence type="inferred from homology"/>
<dbReference type="SUPFAM" id="SSF56235">
    <property type="entry name" value="N-terminal nucleophile aminohydrolases (Ntn hydrolases)"/>
    <property type="match status" value="1"/>
</dbReference>
<evidence type="ECO:0000313" key="3">
    <source>
        <dbReference type="Proteomes" id="UP000235145"/>
    </source>
</evidence>